<feature type="region of interest" description="Disordered" evidence="1">
    <location>
        <begin position="335"/>
        <end position="361"/>
    </location>
</feature>
<dbReference type="InParanoid" id="F4RFU7"/>
<dbReference type="VEuPathDB" id="FungiDB:MELLADRAFT_104768"/>
<dbReference type="RefSeq" id="XP_007408318.1">
    <property type="nucleotide sequence ID" value="XM_007408256.1"/>
</dbReference>
<dbReference type="AlphaFoldDB" id="F4RFU7"/>
<reference evidence="3" key="1">
    <citation type="journal article" date="2011" name="Proc. Natl. Acad. Sci. U.S.A.">
        <title>Obligate biotrophy features unraveled by the genomic analysis of rust fungi.</title>
        <authorList>
            <person name="Duplessis S."/>
            <person name="Cuomo C.A."/>
            <person name="Lin Y.-C."/>
            <person name="Aerts A."/>
            <person name="Tisserant E."/>
            <person name="Veneault-Fourrey C."/>
            <person name="Joly D.L."/>
            <person name="Hacquard S."/>
            <person name="Amselem J."/>
            <person name="Cantarel B.L."/>
            <person name="Chiu R."/>
            <person name="Coutinho P.M."/>
            <person name="Feau N."/>
            <person name="Field M."/>
            <person name="Frey P."/>
            <person name="Gelhaye E."/>
            <person name="Goldberg J."/>
            <person name="Grabherr M.G."/>
            <person name="Kodira C.D."/>
            <person name="Kohler A."/>
            <person name="Kuees U."/>
            <person name="Lindquist E.A."/>
            <person name="Lucas S.M."/>
            <person name="Mago R."/>
            <person name="Mauceli E."/>
            <person name="Morin E."/>
            <person name="Murat C."/>
            <person name="Pangilinan J.L."/>
            <person name="Park R."/>
            <person name="Pearson M."/>
            <person name="Quesneville H."/>
            <person name="Rouhier N."/>
            <person name="Sakthikumar S."/>
            <person name="Salamov A.A."/>
            <person name="Schmutz J."/>
            <person name="Selles B."/>
            <person name="Shapiro H."/>
            <person name="Tanguay P."/>
            <person name="Tuskan G.A."/>
            <person name="Henrissat B."/>
            <person name="Van de Peer Y."/>
            <person name="Rouze P."/>
            <person name="Ellis J.G."/>
            <person name="Dodds P.N."/>
            <person name="Schein J.E."/>
            <person name="Zhong S."/>
            <person name="Hamelin R.C."/>
            <person name="Grigoriev I.V."/>
            <person name="Szabo L.J."/>
            <person name="Martin F."/>
        </authorList>
    </citation>
    <scope>NUCLEOTIDE SEQUENCE [LARGE SCALE GENOMIC DNA]</scope>
    <source>
        <strain evidence="3">98AG31 / pathotype 3-4-7</strain>
    </source>
</reference>
<evidence type="ECO:0000256" key="1">
    <source>
        <dbReference type="SAM" id="MobiDB-lite"/>
    </source>
</evidence>
<protein>
    <submittedName>
        <fullName evidence="2">Uncharacterized protein</fullName>
    </submittedName>
</protein>
<feature type="compositionally biased region" description="Low complexity" evidence="1">
    <location>
        <begin position="265"/>
        <end position="274"/>
    </location>
</feature>
<accession>F4RFU7</accession>
<dbReference type="EMBL" id="GL883100">
    <property type="protein sequence ID" value="EGG08732.1"/>
    <property type="molecule type" value="Genomic_DNA"/>
</dbReference>
<keyword evidence="3" id="KW-1185">Reference proteome</keyword>
<gene>
    <name evidence="2" type="ORF">MELLADRAFT_104768</name>
</gene>
<dbReference type="Proteomes" id="UP000001072">
    <property type="component" value="Unassembled WGS sequence"/>
</dbReference>
<dbReference type="KEGG" id="mlr:MELLADRAFT_104768"/>
<feature type="region of interest" description="Disordered" evidence="1">
    <location>
        <begin position="112"/>
        <end position="170"/>
    </location>
</feature>
<proteinExistence type="predicted"/>
<sequence length="506" mass="55102">MAVSKPPTAPSGPEHGVQTLPLILNIAAHLVQQPCPLSPDQLVRYPFVPLDTRGKLSHMCYTAERTSPYHRRSPREHQSPSLSLLLRSLNNHGPLANASGLALAPRAVGPGLDEGTSKSSQSLPNILARPSSPNGLFTPGSQGQTPEPNCNDSQSAVLGDEPDDGGISDMTRPLTIAEQTFLQGLCTKYGFDEMHQEYVQTLTQVMGLCQRHIALISSHMALLMEQSKLSNVVTGLVETVAGLADNIRTPPMSSGSANAAPAHVATPESAASTTEIEATTPWSALSMLLVHEDHCNRLKLAANLRPGRTNTCHARSMEYPIPGVSSNTVLTSRMHATTPKKRCISRRRHRHQARSTSEGSHVHNYQIAHKCGTTGTHGGVEALWEATDQPTRARVAYLSGSVVYLPPMKHREALRIFQIGKGSSSIWAAVDTQLEKLWREERSRITNDGYTSGDYTAALYMTKTLFQDMIKMFSFELPSKMKIEAGILPTANVNTVKLNEELIMDT</sequence>
<dbReference type="GeneID" id="18922387"/>
<evidence type="ECO:0000313" key="2">
    <source>
        <dbReference type="EMBL" id="EGG08732.1"/>
    </source>
</evidence>
<organism evidence="3">
    <name type="scientific">Melampsora larici-populina (strain 98AG31 / pathotype 3-4-7)</name>
    <name type="common">Poplar leaf rust fungus</name>
    <dbReference type="NCBI Taxonomy" id="747676"/>
    <lineage>
        <taxon>Eukaryota</taxon>
        <taxon>Fungi</taxon>
        <taxon>Dikarya</taxon>
        <taxon>Basidiomycota</taxon>
        <taxon>Pucciniomycotina</taxon>
        <taxon>Pucciniomycetes</taxon>
        <taxon>Pucciniales</taxon>
        <taxon>Melampsoraceae</taxon>
        <taxon>Melampsora</taxon>
    </lineage>
</organism>
<feature type="compositionally biased region" description="Polar residues" evidence="1">
    <location>
        <begin position="131"/>
        <end position="156"/>
    </location>
</feature>
<feature type="compositionally biased region" description="Basic residues" evidence="1">
    <location>
        <begin position="338"/>
        <end position="353"/>
    </location>
</feature>
<dbReference type="HOGENOM" id="CLU_030194_0_0_1"/>
<name>F4RFU7_MELLP</name>
<feature type="region of interest" description="Disordered" evidence="1">
    <location>
        <begin position="252"/>
        <end position="274"/>
    </location>
</feature>
<evidence type="ECO:0000313" key="3">
    <source>
        <dbReference type="Proteomes" id="UP000001072"/>
    </source>
</evidence>